<name>A0A139A9J9_GONPJ</name>
<dbReference type="InterPro" id="IPR001370">
    <property type="entry name" value="BIR_rpt"/>
</dbReference>
<dbReference type="InterPro" id="IPR013087">
    <property type="entry name" value="Znf_C2H2_type"/>
</dbReference>
<reference evidence="2 3" key="1">
    <citation type="journal article" date="2015" name="Genome Biol. Evol.">
        <title>Phylogenomic analyses indicate that early fungi evolved digesting cell walls of algal ancestors of land plants.</title>
        <authorList>
            <person name="Chang Y."/>
            <person name="Wang S."/>
            <person name="Sekimoto S."/>
            <person name="Aerts A.L."/>
            <person name="Choi C."/>
            <person name="Clum A."/>
            <person name="LaButti K.M."/>
            <person name="Lindquist E.A."/>
            <person name="Yee Ngan C."/>
            <person name="Ohm R.A."/>
            <person name="Salamov A.A."/>
            <person name="Grigoriev I.V."/>
            <person name="Spatafora J.W."/>
            <person name="Berbee M.L."/>
        </authorList>
    </citation>
    <scope>NUCLEOTIDE SEQUENCE [LARGE SCALE GENOMIC DNA]</scope>
    <source>
        <strain evidence="2 3">JEL478</strain>
    </source>
</reference>
<protein>
    <recommendedName>
        <fullName evidence="1">C2H2-type domain-containing protein</fullName>
    </recommendedName>
</protein>
<keyword evidence="3" id="KW-1185">Reference proteome</keyword>
<accession>A0A139A9J9</accession>
<dbReference type="Proteomes" id="UP000070544">
    <property type="component" value="Unassembled WGS sequence"/>
</dbReference>
<dbReference type="PROSITE" id="PS00028">
    <property type="entry name" value="ZINC_FINGER_C2H2_1"/>
    <property type="match status" value="1"/>
</dbReference>
<dbReference type="Gene3D" id="1.10.1170.10">
    <property type="entry name" value="Inhibitor Of Apoptosis Protein (2mihbC-IAP-1), Chain A"/>
    <property type="match status" value="1"/>
</dbReference>
<dbReference type="Pfam" id="PF00653">
    <property type="entry name" value="BIR"/>
    <property type="match status" value="1"/>
</dbReference>
<evidence type="ECO:0000313" key="2">
    <source>
        <dbReference type="EMBL" id="KXS13339.1"/>
    </source>
</evidence>
<evidence type="ECO:0000259" key="1">
    <source>
        <dbReference type="PROSITE" id="PS00028"/>
    </source>
</evidence>
<gene>
    <name evidence="2" type="ORF">M427DRAFT_45883</name>
</gene>
<dbReference type="SUPFAM" id="SSF57924">
    <property type="entry name" value="Inhibitor of apoptosis (IAP) repeat"/>
    <property type="match status" value="1"/>
</dbReference>
<dbReference type="EMBL" id="KQ965780">
    <property type="protein sequence ID" value="KXS13339.1"/>
    <property type="molecule type" value="Genomic_DNA"/>
</dbReference>
<dbReference type="AlphaFoldDB" id="A0A139A9J9"/>
<evidence type="ECO:0000313" key="3">
    <source>
        <dbReference type="Proteomes" id="UP000070544"/>
    </source>
</evidence>
<feature type="domain" description="C2H2-type" evidence="1">
    <location>
        <begin position="69"/>
        <end position="90"/>
    </location>
</feature>
<sequence>MHSTTAAQVRLLHMQKRNATQTANARERTFEMKCAHRTWLSKAQLGPCSMALAWFHFTPTPISPLCTQCFACRATFSDWSKALLHLHMIHMEIAPKCPWPACRMAREWWEDRRVEAWPNGDPPMVMRQETFFVAEAQWPFGKESLCSVNKMEQSVVKQIALASRGVCLQWEFPLQTMLGRLVMAAAGLYFM</sequence>
<organism evidence="2 3">
    <name type="scientific">Gonapodya prolifera (strain JEL478)</name>
    <name type="common">Monoblepharis prolifera</name>
    <dbReference type="NCBI Taxonomy" id="1344416"/>
    <lineage>
        <taxon>Eukaryota</taxon>
        <taxon>Fungi</taxon>
        <taxon>Fungi incertae sedis</taxon>
        <taxon>Chytridiomycota</taxon>
        <taxon>Chytridiomycota incertae sedis</taxon>
        <taxon>Monoblepharidomycetes</taxon>
        <taxon>Monoblepharidales</taxon>
        <taxon>Gonapodyaceae</taxon>
        <taxon>Gonapodya</taxon>
    </lineage>
</organism>
<proteinExistence type="predicted"/>